<evidence type="ECO:0000256" key="1">
    <source>
        <dbReference type="SAM" id="MobiDB-lite"/>
    </source>
</evidence>
<evidence type="ECO:0000313" key="3">
    <source>
        <dbReference type="Proteomes" id="UP000265926"/>
    </source>
</evidence>
<organism evidence="2 3">
    <name type="scientific">Maribellus luteus</name>
    <dbReference type="NCBI Taxonomy" id="2305463"/>
    <lineage>
        <taxon>Bacteria</taxon>
        <taxon>Pseudomonadati</taxon>
        <taxon>Bacteroidota</taxon>
        <taxon>Bacteroidia</taxon>
        <taxon>Marinilabiliales</taxon>
        <taxon>Prolixibacteraceae</taxon>
        <taxon>Maribellus</taxon>
    </lineage>
</organism>
<evidence type="ECO:0000313" key="2">
    <source>
        <dbReference type="EMBL" id="RIJ44614.1"/>
    </source>
</evidence>
<accession>A0A399SNS7</accession>
<keyword evidence="3" id="KW-1185">Reference proteome</keyword>
<reference evidence="2 3" key="1">
    <citation type="submission" date="2018-08" db="EMBL/GenBank/DDBJ databases">
        <title>Pallidiluteibacterium maritimus gen. nov., sp. nov., isolated from coastal sediment.</title>
        <authorList>
            <person name="Zhou L.Y."/>
        </authorList>
    </citation>
    <scope>NUCLEOTIDE SEQUENCE [LARGE SCALE GENOMIC DNA]</scope>
    <source>
        <strain evidence="2 3">XSD2</strain>
    </source>
</reference>
<name>A0A399SNS7_9BACT</name>
<gene>
    <name evidence="2" type="ORF">D1614_24080</name>
</gene>
<comment type="caution">
    <text evidence="2">The sequence shown here is derived from an EMBL/GenBank/DDBJ whole genome shotgun (WGS) entry which is preliminary data.</text>
</comment>
<protein>
    <submittedName>
        <fullName evidence="2">Uncharacterized protein</fullName>
    </submittedName>
</protein>
<sequence length="82" mass="8805">MAGHSRSKNGVASACLCPGHPRSYFSRRKDEDTRHKAGHDAVQCWRSDQSCDSSVSPPDTSTLPGAGSRLKIFTVPSSTSIE</sequence>
<proteinExistence type="predicted"/>
<dbReference type="AlphaFoldDB" id="A0A399SNS7"/>
<feature type="compositionally biased region" description="Polar residues" evidence="1">
    <location>
        <begin position="48"/>
        <end position="63"/>
    </location>
</feature>
<dbReference type="Proteomes" id="UP000265926">
    <property type="component" value="Unassembled WGS sequence"/>
</dbReference>
<feature type="region of interest" description="Disordered" evidence="1">
    <location>
        <begin position="48"/>
        <end position="68"/>
    </location>
</feature>
<dbReference type="EMBL" id="QWGR01000120">
    <property type="protein sequence ID" value="RIJ44614.1"/>
    <property type="molecule type" value="Genomic_DNA"/>
</dbReference>